<evidence type="ECO:0000256" key="2">
    <source>
        <dbReference type="ARBA" id="ARBA00022679"/>
    </source>
</evidence>
<dbReference type="SMR" id="A0A1G1XT46"/>
<keyword evidence="2" id="KW-0808">Transferase</keyword>
<protein>
    <recommendedName>
        <fullName evidence="4">Carbohydrate kinase PfkB domain-containing protein</fullName>
    </recommendedName>
</protein>
<accession>A0A1G1XT46</accession>
<dbReference type="STRING" id="1797533.A2731_04160"/>
<reference evidence="5 6" key="1">
    <citation type="journal article" date="2016" name="Nat. Commun.">
        <title>Thousands of microbial genomes shed light on interconnected biogeochemical processes in an aquifer system.</title>
        <authorList>
            <person name="Anantharaman K."/>
            <person name="Brown C.T."/>
            <person name="Hug L.A."/>
            <person name="Sharon I."/>
            <person name="Castelle C.J."/>
            <person name="Probst A.J."/>
            <person name="Thomas B.C."/>
            <person name="Singh A."/>
            <person name="Wilkins M.J."/>
            <person name="Karaoz U."/>
            <person name="Brodie E.L."/>
            <person name="Williams K.H."/>
            <person name="Hubbard S.S."/>
            <person name="Banfield J.F."/>
        </authorList>
    </citation>
    <scope>NUCLEOTIDE SEQUENCE [LARGE SCALE GENOMIC DNA]</scope>
</reference>
<name>A0A1G1XT46_9BACT</name>
<dbReference type="PROSITE" id="PS00583">
    <property type="entry name" value="PFKB_KINASES_1"/>
    <property type="match status" value="1"/>
</dbReference>
<dbReference type="InterPro" id="IPR029056">
    <property type="entry name" value="Ribokinase-like"/>
</dbReference>
<proteinExistence type="inferred from homology"/>
<dbReference type="AlphaFoldDB" id="A0A1G1XT46"/>
<dbReference type="GO" id="GO:0006796">
    <property type="term" value="P:phosphate-containing compound metabolic process"/>
    <property type="evidence" value="ECO:0007669"/>
    <property type="project" value="UniProtKB-ARBA"/>
</dbReference>
<organism evidence="5 6">
    <name type="scientific">Candidatus Buchananbacteria bacterium RIFCSPHIGHO2_01_FULL_39_8</name>
    <dbReference type="NCBI Taxonomy" id="1797533"/>
    <lineage>
        <taxon>Bacteria</taxon>
        <taxon>Candidatus Buchananiibacteriota</taxon>
    </lineage>
</organism>
<dbReference type="Gene3D" id="3.40.1190.20">
    <property type="match status" value="1"/>
</dbReference>
<comment type="similarity">
    <text evidence="1">Belongs to the carbohydrate kinase PfkB family.</text>
</comment>
<dbReference type="SUPFAM" id="SSF53613">
    <property type="entry name" value="Ribokinase-like"/>
    <property type="match status" value="1"/>
</dbReference>
<feature type="domain" description="Carbohydrate kinase PfkB" evidence="4">
    <location>
        <begin position="35"/>
        <end position="322"/>
    </location>
</feature>
<gene>
    <name evidence="5" type="ORF">A2731_04160</name>
</gene>
<sequence length="333" mass="36993">MKFDIITIGGAVRDITFYTNKGKIFATPEDLTSQKMIAFEYGTKINIAEVYCSLGGGASNTATSLARLGFRTAIIARVGKDQDGKEIINKLKKEKINTDFIQIDPRSQTGFSFILSVDKKEMDHVAFLYRGADQNLQFSHHRHLNAKWFYLTSLSGSNWLKTIKSVFNFAAKNNIKIAWNPGNLQLQAGKSVISPWLKKTSILILNKDEAIELVLSGIKVGRRNPRYLNRPIYLLNILKEWGPKVVVVTEGKKGAWVYEGNKITHQKSRKAKAIDTTGVGDAFGSSFVAGFISNKGNIAKSLKWGMINSASVVTKIGAQNGLLTLKELKNKYK</sequence>
<evidence type="ECO:0000259" key="4">
    <source>
        <dbReference type="Pfam" id="PF00294"/>
    </source>
</evidence>
<keyword evidence="3" id="KW-0418">Kinase</keyword>
<dbReference type="PRINTS" id="PR00990">
    <property type="entry name" value="RIBOKINASE"/>
</dbReference>
<dbReference type="InterPro" id="IPR002139">
    <property type="entry name" value="Ribo/fructo_kinase"/>
</dbReference>
<dbReference type="InterPro" id="IPR002173">
    <property type="entry name" value="Carboh/pur_kinase_PfkB_CS"/>
</dbReference>
<dbReference type="InterPro" id="IPR011611">
    <property type="entry name" value="PfkB_dom"/>
</dbReference>
<dbReference type="GO" id="GO:0016301">
    <property type="term" value="F:kinase activity"/>
    <property type="evidence" value="ECO:0007669"/>
    <property type="project" value="UniProtKB-KW"/>
</dbReference>
<dbReference type="PANTHER" id="PTHR10584:SF166">
    <property type="entry name" value="RIBOKINASE"/>
    <property type="match status" value="1"/>
</dbReference>
<evidence type="ECO:0000256" key="3">
    <source>
        <dbReference type="ARBA" id="ARBA00022777"/>
    </source>
</evidence>
<dbReference type="PANTHER" id="PTHR10584">
    <property type="entry name" value="SUGAR KINASE"/>
    <property type="match status" value="1"/>
</dbReference>
<dbReference type="EMBL" id="MHIC01000052">
    <property type="protein sequence ID" value="OGY43249.1"/>
    <property type="molecule type" value="Genomic_DNA"/>
</dbReference>
<evidence type="ECO:0000313" key="5">
    <source>
        <dbReference type="EMBL" id="OGY43249.1"/>
    </source>
</evidence>
<evidence type="ECO:0000313" key="6">
    <source>
        <dbReference type="Proteomes" id="UP000176241"/>
    </source>
</evidence>
<comment type="caution">
    <text evidence="5">The sequence shown here is derived from an EMBL/GenBank/DDBJ whole genome shotgun (WGS) entry which is preliminary data.</text>
</comment>
<dbReference type="Proteomes" id="UP000176241">
    <property type="component" value="Unassembled WGS sequence"/>
</dbReference>
<evidence type="ECO:0000256" key="1">
    <source>
        <dbReference type="ARBA" id="ARBA00010688"/>
    </source>
</evidence>
<dbReference type="Pfam" id="PF00294">
    <property type="entry name" value="PfkB"/>
    <property type="match status" value="1"/>
</dbReference>